<keyword evidence="15 22" id="KW-0472">Membrane</keyword>
<evidence type="ECO:0000256" key="15">
    <source>
        <dbReference type="ARBA" id="ARBA00023136"/>
    </source>
</evidence>
<dbReference type="GO" id="GO:0000139">
    <property type="term" value="C:Golgi membrane"/>
    <property type="evidence" value="ECO:0007669"/>
    <property type="project" value="UniProtKB-SubCell"/>
</dbReference>
<evidence type="ECO:0000256" key="13">
    <source>
        <dbReference type="ARBA" id="ARBA00023098"/>
    </source>
</evidence>
<keyword evidence="18" id="KW-0753">Steroid metabolism</keyword>
<feature type="region of interest" description="Disordered" evidence="21">
    <location>
        <begin position="567"/>
        <end position="596"/>
    </location>
</feature>
<keyword evidence="17" id="KW-0325">Glycoprotein</keyword>
<evidence type="ECO:0000256" key="7">
    <source>
        <dbReference type="ARBA" id="ARBA00022574"/>
    </source>
</evidence>
<evidence type="ECO:0000256" key="5">
    <source>
        <dbReference type="ARBA" id="ARBA00019541"/>
    </source>
</evidence>
<keyword evidence="10" id="KW-0256">Endoplasmic reticulum</keyword>
<feature type="transmembrane region" description="Helical" evidence="22">
    <location>
        <begin position="434"/>
        <end position="453"/>
    </location>
</feature>
<protein>
    <recommendedName>
        <fullName evidence="5">Sterol regulatory element-binding protein cleavage-activating protein</fullName>
    </recommendedName>
</protein>
<dbReference type="GO" id="GO:0012507">
    <property type="term" value="C:ER to Golgi transport vesicle membrane"/>
    <property type="evidence" value="ECO:0007669"/>
    <property type="project" value="UniProtKB-SubCell"/>
</dbReference>
<keyword evidence="13" id="KW-0443">Lipid metabolism</keyword>
<reference evidence="24 25" key="1">
    <citation type="submission" date="2020-04" db="EMBL/GenBank/DDBJ databases">
        <authorList>
            <person name="Alioto T."/>
            <person name="Alioto T."/>
            <person name="Gomez Garrido J."/>
        </authorList>
    </citation>
    <scope>NUCLEOTIDE SEQUENCE [LARGE SCALE GENOMIC DNA]</scope>
</reference>
<feature type="domain" description="SSD" evidence="23">
    <location>
        <begin position="298"/>
        <end position="456"/>
    </location>
</feature>
<keyword evidence="11 22" id="KW-1133">Transmembrane helix</keyword>
<evidence type="ECO:0000256" key="12">
    <source>
        <dbReference type="ARBA" id="ARBA00023034"/>
    </source>
</evidence>
<evidence type="ECO:0000256" key="21">
    <source>
        <dbReference type="SAM" id="MobiDB-lite"/>
    </source>
</evidence>
<dbReference type="InterPro" id="IPR030225">
    <property type="entry name" value="SCAP"/>
</dbReference>
<dbReference type="GO" id="GO:0032934">
    <property type="term" value="F:sterol binding"/>
    <property type="evidence" value="ECO:0007669"/>
    <property type="project" value="InterPro"/>
</dbReference>
<keyword evidence="6" id="KW-0153">Cholesterol metabolism</keyword>
<dbReference type="InterPro" id="IPR057041">
    <property type="entry name" value="SCAP_N"/>
</dbReference>
<evidence type="ECO:0000256" key="17">
    <source>
        <dbReference type="ARBA" id="ARBA00023180"/>
    </source>
</evidence>
<dbReference type="InterPro" id="IPR036322">
    <property type="entry name" value="WD40_repeat_dom_sf"/>
</dbReference>
<dbReference type="Proteomes" id="UP000494165">
    <property type="component" value="Unassembled WGS sequence"/>
</dbReference>
<evidence type="ECO:0000256" key="4">
    <source>
        <dbReference type="ARBA" id="ARBA00007410"/>
    </source>
</evidence>
<evidence type="ECO:0000256" key="10">
    <source>
        <dbReference type="ARBA" id="ARBA00022824"/>
    </source>
</evidence>
<feature type="repeat" description="WD" evidence="20">
    <location>
        <begin position="1184"/>
        <end position="1223"/>
    </location>
</feature>
<dbReference type="PROSITE" id="PS50156">
    <property type="entry name" value="SSD"/>
    <property type="match status" value="1"/>
</dbReference>
<keyword evidence="7 20" id="KW-0853">WD repeat</keyword>
<evidence type="ECO:0000256" key="20">
    <source>
        <dbReference type="PROSITE-ProRule" id="PRU00221"/>
    </source>
</evidence>
<proteinExistence type="inferred from homology"/>
<dbReference type="PANTHER" id="PTHR46378">
    <property type="entry name" value="STEROL REGULATORY ELEMENT-BINDING PROTEIN CLEAVAGE-ACTIVATING PROTEIN"/>
    <property type="match status" value="1"/>
</dbReference>
<dbReference type="GO" id="GO:0008203">
    <property type="term" value="P:cholesterol metabolic process"/>
    <property type="evidence" value="ECO:0007669"/>
    <property type="project" value="UniProtKB-KW"/>
</dbReference>
<dbReference type="Pfam" id="PF24006">
    <property type="entry name" value="SCAP_N"/>
    <property type="match status" value="1"/>
</dbReference>
<dbReference type="PANTHER" id="PTHR46378:SF1">
    <property type="entry name" value="STEROL REGULATORY ELEMENT-BINDING PROTEIN CLEAVAGE-ACTIVATING PROTEIN"/>
    <property type="match status" value="1"/>
</dbReference>
<evidence type="ECO:0000256" key="18">
    <source>
        <dbReference type="ARBA" id="ARBA00023221"/>
    </source>
</evidence>
<feature type="transmembrane region" description="Helical" evidence="22">
    <location>
        <begin position="537"/>
        <end position="555"/>
    </location>
</feature>
<feature type="region of interest" description="Disordered" evidence="21">
    <location>
        <begin position="845"/>
        <end position="881"/>
    </location>
</feature>
<dbReference type="PROSITE" id="PS50082">
    <property type="entry name" value="WD_REPEATS_2"/>
    <property type="match status" value="1"/>
</dbReference>
<comment type="similarity">
    <text evidence="4">Belongs to the WD repeat SCAP family.</text>
</comment>
<organism evidence="24 25">
    <name type="scientific">Cloeon dipterum</name>
    <dbReference type="NCBI Taxonomy" id="197152"/>
    <lineage>
        <taxon>Eukaryota</taxon>
        <taxon>Metazoa</taxon>
        <taxon>Ecdysozoa</taxon>
        <taxon>Arthropoda</taxon>
        <taxon>Hexapoda</taxon>
        <taxon>Insecta</taxon>
        <taxon>Pterygota</taxon>
        <taxon>Palaeoptera</taxon>
        <taxon>Ephemeroptera</taxon>
        <taxon>Pisciforma</taxon>
        <taxon>Baetidae</taxon>
        <taxon>Cloeon</taxon>
    </lineage>
</organism>
<feature type="transmembrane region" description="Helical" evidence="22">
    <location>
        <begin position="299"/>
        <end position="317"/>
    </location>
</feature>
<dbReference type="GO" id="GO:0005789">
    <property type="term" value="C:endoplasmic reticulum membrane"/>
    <property type="evidence" value="ECO:0007669"/>
    <property type="project" value="UniProtKB-SubCell"/>
</dbReference>
<keyword evidence="16" id="KW-1207">Sterol metabolism</keyword>
<keyword evidence="25" id="KW-1185">Reference proteome</keyword>
<evidence type="ECO:0000313" key="25">
    <source>
        <dbReference type="Proteomes" id="UP000494165"/>
    </source>
</evidence>
<feature type="transmembrane region" description="Helical" evidence="22">
    <location>
        <begin position="329"/>
        <end position="353"/>
    </location>
</feature>
<keyword evidence="12" id="KW-0333">Golgi apparatus</keyword>
<dbReference type="GO" id="GO:0045540">
    <property type="term" value="P:regulation of cholesterol biosynthetic process"/>
    <property type="evidence" value="ECO:0007669"/>
    <property type="project" value="TreeGrafter"/>
</dbReference>
<dbReference type="Pfam" id="PF24017">
    <property type="entry name" value="Beta-prop_SCAP"/>
    <property type="match status" value="1"/>
</dbReference>
<dbReference type="SUPFAM" id="SSF82866">
    <property type="entry name" value="Multidrug efflux transporter AcrB transmembrane domain"/>
    <property type="match status" value="1"/>
</dbReference>
<comment type="function">
    <text evidence="19">Escort protein required for cholesterol as well as lipid homeostasis. Regulates export of the SCAP-SREBP complex from the endoplasmic reticulum to the Golgi upon low cholesterol, thereby regulating the processing of sterol regulatory element-binding proteins (SREBPs) SREBF1/SREBP1 and SREBF2/SREBP2. At high sterol concentrations, formation of a ternary complex with INSIG (INSIG1 or INSIG2) leads to mask the ER export signal in SCAP, promoting retention of the complex in the endoplasmic reticulum. Low sterol concentrations trigger release of INSIG, a conformational change in the SSD domain of SCAP, unmasking of the ER export signal, promoting recruitment into COPII-coated vesicles and transport of the SCAP-SREBP to the Golgi: in the Golgi, SREBPs are then processed, releasing the transcription factor fragment of SREBPs from the membrane, its import into the nucleus and up-regulation of LDLR, INSIG1 and the mevalonate pathway. Binds cholesterol via its SSD domain.</text>
</comment>
<dbReference type="SUPFAM" id="SSF50978">
    <property type="entry name" value="WD40 repeat-like"/>
    <property type="match status" value="1"/>
</dbReference>
<keyword evidence="14" id="KW-0446">Lipid-binding</keyword>
<name>A0A8S1CXI5_9INSE</name>
<evidence type="ECO:0000256" key="3">
    <source>
        <dbReference type="ARBA" id="ARBA00004653"/>
    </source>
</evidence>
<evidence type="ECO:0000256" key="19">
    <source>
        <dbReference type="ARBA" id="ARBA00045958"/>
    </source>
</evidence>
<keyword evidence="9" id="KW-0677">Repeat</keyword>
<evidence type="ECO:0000259" key="23">
    <source>
        <dbReference type="PROSITE" id="PS50156"/>
    </source>
</evidence>
<dbReference type="OrthoDB" id="361494at2759"/>
<keyword evidence="8 22" id="KW-0812">Transmembrane</keyword>
<dbReference type="Pfam" id="PF12349">
    <property type="entry name" value="Sterol-sensing"/>
    <property type="match status" value="1"/>
</dbReference>
<evidence type="ECO:0000256" key="6">
    <source>
        <dbReference type="ARBA" id="ARBA00022548"/>
    </source>
</evidence>
<dbReference type="EMBL" id="CADEPI010000073">
    <property type="protein sequence ID" value="CAB3372481.1"/>
    <property type="molecule type" value="Genomic_DNA"/>
</dbReference>
<sequence length="1308" mass="145609">MSGLASESSSAPSAASKRGLAAGLPDRVAHLFYSYGLIIASHPYTIVIIAVAIILACCYPLTSIPLPGNVPQQYRTFVSNNTHLNQSGNFDVPPRWFSHSPICHIQQVVVKTAVVPWDKGLILTDAFRAPLDGVFHIIELIQNYQYHASGQMLGNLCLHVEDVKEKIPGKIKFPEFNCLVLSPANLWQNNRAVFQDDTSILGTIFSHQSLQKGKVSLPEMLFGMNMQDTGIKSYPFRNRQRFLQFAITIVFRDYDPHFIEGLKEMLVTNFPLHSQNFSSNRPMEIWHIYYPGEINYKEFVPLLVTYAALFFYVYFSLRKMDFVKSKIGIAFSAVITVASSLAMAVGLCFFFGLRLSLDGKEVFPYVVVAVGLENVLIQTRSILSTQAHLDVKIRVAQGLSKEGWNIIKNLLSEVTILTIGLLTFVPAIQEFCIFAVVGLVADFFLHMVFYTAVLSIDIRRSELAEPALKSLQRQPCDMDLSTGSRLSRSKSHPRLSSAGLYPTNIVAFSPQNPLAAGNSPSVPKRLRIVHFWTRTRIFQRAFMICMVVWIGMIAYNAQLVQKLSEVSRNSTEKPSAKSGSTSKLKTSTEASNAQQSNAPTMVMNVSSFEDQHMDDYLKLVHSGVAPWRMLSPHHWESVLRIYNISSAGHYLSILPPITISAAVSPQQAQILRNPYEKDFPVLSQWQKLVAALDPIDLNGAQGNPDAIKDSQPSISEVPYVPQSPMELFFIAILCIISVLVVAYFLIVLYRCVCTRNYAEWRSSWTNGETVNADSSTQVVFETMPMVLEGHPQQIECLTTDGAVVASTCLSGEVRSWNVFSGEGMAVINRRRFFCAPWKPRYASDQDLDDQPYSDYESGSPPSQGRRSNTNLCNLDGDDSRFANKENAMHQNPRHSTELDWYQIREPSNFNSKTEIPGSININFTSSRSTETVASSPSGYDFGRYHSFDEEKSMAYAQHPNEAEVVTPDNVHVEHPLSPVPDPPPIWCIDCQSNQIVIGCANGRLELWEATTGKFKCLYEDPSGVGSTSLKIIGNRVVVAKLNGCIDFVEIDSYRKGKHESWGFSSFRRTHIRTGSTGSMDWEGSVSGSVLEEVCFQKLATVRAHQQPITVLDSEGARVLSGSQDHTLKVYRLEDQFPLFTLHGHCGPITALFIDKISPMMSGSGSQDGMLCVWDLLTGACMYSIQAHDGSIQSLAYSASYVLSLGVDDKLCVWERFQGHLLNTISIPQSYCCSMVMLTHNLLITSKQDSLLVWDVRRGEPIRAIRLGVAATTGVFVQHLITVHDSVVCDYGSQLRVIRFPLVATGKSS</sequence>
<feature type="transmembrane region" description="Helical" evidence="22">
    <location>
        <begin position="410"/>
        <end position="428"/>
    </location>
</feature>
<dbReference type="InterPro" id="IPR001680">
    <property type="entry name" value="WD40_rpt"/>
</dbReference>
<dbReference type="InterPro" id="IPR015943">
    <property type="entry name" value="WD40/YVTN_repeat-like_dom_sf"/>
</dbReference>
<evidence type="ECO:0000256" key="9">
    <source>
        <dbReference type="ARBA" id="ARBA00022737"/>
    </source>
</evidence>
<evidence type="ECO:0000256" key="2">
    <source>
        <dbReference type="ARBA" id="ARBA00004557"/>
    </source>
</evidence>
<feature type="transmembrane region" description="Helical" evidence="22">
    <location>
        <begin position="32"/>
        <end position="59"/>
    </location>
</feature>
<dbReference type="Gene3D" id="2.130.10.10">
    <property type="entry name" value="YVTN repeat-like/Quinoprotein amine dehydrogenase"/>
    <property type="match status" value="1"/>
</dbReference>
<accession>A0A8S1CXI5</accession>
<dbReference type="GO" id="GO:0032936">
    <property type="term" value="C:SREBP-SCAP complex"/>
    <property type="evidence" value="ECO:0007669"/>
    <property type="project" value="TreeGrafter"/>
</dbReference>
<dbReference type="InterPro" id="IPR053958">
    <property type="entry name" value="HMGCR/SNAP/NPC1-like_SSD"/>
</dbReference>
<evidence type="ECO:0000313" key="24">
    <source>
        <dbReference type="EMBL" id="CAB3372481.1"/>
    </source>
</evidence>
<evidence type="ECO:0000256" key="1">
    <source>
        <dbReference type="ARBA" id="ARBA00004477"/>
    </source>
</evidence>
<evidence type="ECO:0000256" key="11">
    <source>
        <dbReference type="ARBA" id="ARBA00022989"/>
    </source>
</evidence>
<feature type="compositionally biased region" description="Low complexity" evidence="21">
    <location>
        <begin position="576"/>
        <end position="588"/>
    </location>
</feature>
<dbReference type="InterPro" id="IPR000731">
    <property type="entry name" value="SSD"/>
</dbReference>
<feature type="compositionally biased region" description="Polar residues" evidence="21">
    <location>
        <begin position="859"/>
        <end position="872"/>
    </location>
</feature>
<dbReference type="GO" id="GO:0032933">
    <property type="term" value="P:SREBP signaling pathway"/>
    <property type="evidence" value="ECO:0007669"/>
    <property type="project" value="InterPro"/>
</dbReference>
<comment type="subcellular location">
    <subcellularLocation>
        <location evidence="2">Cytoplasmic vesicle</location>
        <location evidence="2">COPII-coated vesicle membrane</location>
        <topology evidence="2">Multi-pass membrane protein</topology>
    </subcellularLocation>
    <subcellularLocation>
        <location evidence="1">Endoplasmic reticulum membrane</location>
        <topology evidence="1">Multi-pass membrane protein</topology>
    </subcellularLocation>
    <subcellularLocation>
        <location evidence="3">Golgi apparatus membrane</location>
        <topology evidence="3">Multi-pass membrane protein</topology>
    </subcellularLocation>
</comment>
<evidence type="ECO:0000256" key="16">
    <source>
        <dbReference type="ARBA" id="ARBA00023166"/>
    </source>
</evidence>
<evidence type="ECO:0000256" key="22">
    <source>
        <dbReference type="SAM" id="Phobius"/>
    </source>
</evidence>
<evidence type="ECO:0000256" key="8">
    <source>
        <dbReference type="ARBA" id="ARBA00022692"/>
    </source>
</evidence>
<feature type="transmembrane region" description="Helical" evidence="22">
    <location>
        <begin position="727"/>
        <end position="752"/>
    </location>
</feature>
<gene>
    <name evidence="24" type="ORF">CLODIP_2_CD12842</name>
</gene>
<dbReference type="SMART" id="SM00320">
    <property type="entry name" value="WD40"/>
    <property type="match status" value="6"/>
</dbReference>
<comment type="caution">
    <text evidence="24">The sequence shown here is derived from an EMBL/GenBank/DDBJ whole genome shotgun (WGS) entry which is preliminary data.</text>
</comment>
<dbReference type="InterPro" id="IPR057042">
    <property type="entry name" value="Beta-prop_SCAP"/>
</dbReference>
<evidence type="ECO:0000256" key="14">
    <source>
        <dbReference type="ARBA" id="ARBA00023121"/>
    </source>
</evidence>